<dbReference type="Gene3D" id="3.40.50.1820">
    <property type="entry name" value="alpha/beta hydrolase"/>
    <property type="match status" value="1"/>
</dbReference>
<dbReference type="AlphaFoldDB" id="A0A1M6J3Z7"/>
<accession>A0A1M6J3Z7</accession>
<reference evidence="4" key="1">
    <citation type="submission" date="2016-11" db="EMBL/GenBank/DDBJ databases">
        <authorList>
            <person name="Varghese N."/>
            <person name="Submissions S."/>
        </authorList>
    </citation>
    <scope>NUCLEOTIDE SEQUENCE [LARGE SCALE GENOMIC DNA]</scope>
    <source>
        <strain evidence="4">DSM 100564</strain>
    </source>
</reference>
<feature type="region of interest" description="Disordered" evidence="1">
    <location>
        <begin position="1"/>
        <end position="20"/>
    </location>
</feature>
<keyword evidence="4" id="KW-1185">Reference proteome</keyword>
<gene>
    <name evidence="3" type="ORF">SAMN05444000_108100</name>
</gene>
<dbReference type="InterPro" id="IPR051044">
    <property type="entry name" value="MAG_DAG_Lipase"/>
</dbReference>
<dbReference type="InterPro" id="IPR029058">
    <property type="entry name" value="AB_hydrolase_fold"/>
</dbReference>
<dbReference type="InterPro" id="IPR022742">
    <property type="entry name" value="Hydrolase_4"/>
</dbReference>
<dbReference type="RefSeq" id="WP_073251752.1">
    <property type="nucleotide sequence ID" value="NZ_FQZQ01000008.1"/>
</dbReference>
<sequence>MEMHPAPFHHDVAEGPENGTAHWLTTTDGVRIRISHWRAPSEKGTVLLFPGRTEYVEKYGRTAEAFAKRGYAMVAIDWRGQGLADRLLEDRSSGFVENFDDYQTDIAAVLSALEALDLPKPYFLVAHSMGGAIGLRALMAGLPVNAAMFSAPMWGILMSAVMRPAAWAMSWTSKRAGFGHKHTPGTKAETYVLAEPFKDNTLTHDEDMFRYMQKQMQTYPDMALGGPSMHWLHEALKDTRELAGMASPDMPCLTFLGDQEQIVDPSAIHSRMANWPKGELVLVENAEHEVLMELPATREAIHDQTAAFFDKYLDRA</sequence>
<feature type="compositionally biased region" description="Basic and acidic residues" evidence="1">
    <location>
        <begin position="1"/>
        <end position="13"/>
    </location>
</feature>
<evidence type="ECO:0000313" key="3">
    <source>
        <dbReference type="EMBL" id="SHJ41434.1"/>
    </source>
</evidence>
<evidence type="ECO:0000256" key="1">
    <source>
        <dbReference type="SAM" id="MobiDB-lite"/>
    </source>
</evidence>
<dbReference type="PANTHER" id="PTHR11614">
    <property type="entry name" value="PHOSPHOLIPASE-RELATED"/>
    <property type="match status" value="1"/>
</dbReference>
<dbReference type="OrthoDB" id="9788260at2"/>
<protein>
    <submittedName>
        <fullName evidence="3">Lysophospholipase</fullName>
    </submittedName>
</protein>
<dbReference type="SUPFAM" id="SSF53474">
    <property type="entry name" value="alpha/beta-Hydrolases"/>
    <property type="match status" value="1"/>
</dbReference>
<organism evidence="3 4">
    <name type="scientific">Shimia gijangensis</name>
    <dbReference type="NCBI Taxonomy" id="1470563"/>
    <lineage>
        <taxon>Bacteria</taxon>
        <taxon>Pseudomonadati</taxon>
        <taxon>Pseudomonadota</taxon>
        <taxon>Alphaproteobacteria</taxon>
        <taxon>Rhodobacterales</taxon>
        <taxon>Roseobacteraceae</taxon>
    </lineage>
</organism>
<dbReference type="STRING" id="1470563.SAMN05444000_108100"/>
<name>A0A1M6J3Z7_9RHOB</name>
<evidence type="ECO:0000259" key="2">
    <source>
        <dbReference type="Pfam" id="PF12146"/>
    </source>
</evidence>
<feature type="domain" description="Serine aminopeptidase S33" evidence="2">
    <location>
        <begin position="42"/>
        <end position="294"/>
    </location>
</feature>
<evidence type="ECO:0000313" key="4">
    <source>
        <dbReference type="Proteomes" id="UP000183982"/>
    </source>
</evidence>
<dbReference type="Pfam" id="PF12146">
    <property type="entry name" value="Hydrolase_4"/>
    <property type="match status" value="1"/>
</dbReference>
<dbReference type="EMBL" id="FQZQ01000008">
    <property type="protein sequence ID" value="SHJ41434.1"/>
    <property type="molecule type" value="Genomic_DNA"/>
</dbReference>
<proteinExistence type="predicted"/>
<dbReference type="Proteomes" id="UP000183982">
    <property type="component" value="Unassembled WGS sequence"/>
</dbReference>